<accession>A0ABV6DNM3</accession>
<dbReference type="RefSeq" id="WP_377471597.1">
    <property type="nucleotide sequence ID" value="NZ_JBHLWN010000071.1"/>
</dbReference>
<dbReference type="EMBL" id="JBHLWN010000071">
    <property type="protein sequence ID" value="MFC0214241.1"/>
    <property type="molecule type" value="Genomic_DNA"/>
</dbReference>
<comment type="caution">
    <text evidence="1">The sequence shown here is derived from an EMBL/GenBank/DDBJ whole genome shotgun (WGS) entry which is preliminary data.</text>
</comment>
<dbReference type="Proteomes" id="UP001589776">
    <property type="component" value="Unassembled WGS sequence"/>
</dbReference>
<evidence type="ECO:0000313" key="2">
    <source>
        <dbReference type="Proteomes" id="UP001589776"/>
    </source>
</evidence>
<proteinExistence type="predicted"/>
<keyword evidence="2" id="KW-1185">Reference proteome</keyword>
<evidence type="ECO:0000313" key="1">
    <source>
        <dbReference type="EMBL" id="MFC0214241.1"/>
    </source>
</evidence>
<reference evidence="1 2" key="1">
    <citation type="submission" date="2024-09" db="EMBL/GenBank/DDBJ databases">
        <authorList>
            <person name="Sun Q."/>
            <person name="Mori K."/>
        </authorList>
    </citation>
    <scope>NUCLEOTIDE SEQUENCE [LARGE SCALE GENOMIC DNA]</scope>
    <source>
        <strain evidence="1 2">CCM 7759</strain>
    </source>
</reference>
<sequence>MNIHIRLMVDGREAASATIAIDDYKLEPLTAEEREASVETAVRTWTDRHIEIVWETEGGPE</sequence>
<name>A0ABV6DNM3_9BACL</name>
<protein>
    <submittedName>
        <fullName evidence="1">Uncharacterized protein</fullName>
    </submittedName>
</protein>
<organism evidence="1 2">
    <name type="scientific">Paenibacillus chartarius</name>
    <dbReference type="NCBI Taxonomy" id="747481"/>
    <lineage>
        <taxon>Bacteria</taxon>
        <taxon>Bacillati</taxon>
        <taxon>Bacillota</taxon>
        <taxon>Bacilli</taxon>
        <taxon>Bacillales</taxon>
        <taxon>Paenibacillaceae</taxon>
        <taxon>Paenibacillus</taxon>
    </lineage>
</organism>
<gene>
    <name evidence="1" type="ORF">ACFFK0_17570</name>
</gene>